<feature type="transmembrane region" description="Helical" evidence="8">
    <location>
        <begin position="174"/>
        <end position="197"/>
    </location>
</feature>
<dbReference type="InterPro" id="IPR005828">
    <property type="entry name" value="MFS_sugar_transport-like"/>
</dbReference>
<evidence type="ECO:0000259" key="9">
    <source>
        <dbReference type="PROSITE" id="PS50850"/>
    </source>
</evidence>
<keyword evidence="5 8" id="KW-1133">Transmembrane helix</keyword>
<dbReference type="FunFam" id="1.20.1250.20:FF:000078">
    <property type="entry name" value="MFS maltose transporter, putative"/>
    <property type="match status" value="1"/>
</dbReference>
<dbReference type="EMBL" id="JAANYQ010000005">
    <property type="protein sequence ID" value="KAF4123885.1"/>
    <property type="molecule type" value="Genomic_DNA"/>
</dbReference>
<accession>A0A9P4YW09</accession>
<feature type="transmembrane region" description="Helical" evidence="8">
    <location>
        <begin position="469"/>
        <end position="487"/>
    </location>
</feature>
<evidence type="ECO:0000256" key="8">
    <source>
        <dbReference type="SAM" id="Phobius"/>
    </source>
</evidence>
<feature type="transmembrane region" description="Helical" evidence="8">
    <location>
        <begin position="338"/>
        <end position="356"/>
    </location>
</feature>
<evidence type="ECO:0000256" key="4">
    <source>
        <dbReference type="ARBA" id="ARBA00022692"/>
    </source>
</evidence>
<keyword evidence="3 7" id="KW-0813">Transport</keyword>
<keyword evidence="6 8" id="KW-0472">Membrane</keyword>
<dbReference type="Pfam" id="PF00083">
    <property type="entry name" value="Sugar_tr"/>
    <property type="match status" value="1"/>
</dbReference>
<reference evidence="10" key="1">
    <citation type="submission" date="2020-03" db="EMBL/GenBank/DDBJ databases">
        <title>Site-based positive gene gene selection in Geosmithia morbida across the United States reveals a broad range of putative effectors and factors for local host and environmental adapation.</title>
        <authorList>
            <person name="Onufrak A."/>
            <person name="Murdoch R.W."/>
            <person name="Gazis R."/>
            <person name="Huff M."/>
            <person name="Staton M."/>
            <person name="Klingeman W."/>
            <person name="Hadziabdic D."/>
        </authorList>
    </citation>
    <scope>NUCLEOTIDE SEQUENCE</scope>
    <source>
        <strain evidence="10">1262</strain>
    </source>
</reference>
<sequence length="537" mass="59050">MDSEKHDVAHVDQPQATAVRLLDQADHSTTKWQAIKANPKAFCWCLYAVWTVLLVSFENQASGIVISIPRFRKDFGDAFEGDYVVPAKWQSAFSGAPVASQVAGSFLCGTIADSIGRRWTFFSAILVSFAAITVEFISTTNAEFFGGKFLNGFVVGILQAVAGSYVGEIAPFPLRGLLTCLIALSYTLGPFTVALIVDSEGDADNRWAYRSVFCSQYGFAAVAAAFWFFMPESPWWLANKGKDELALKNLEKLGYSSSTGENARRLAQIKTTLDEARHETEGVSYLECFRKSNLRRTIISISVIMMQQLSGINFAASYSTYYAQLAGFSTDMSFKLQITQQVLSMAGNVLSWYLIDKAGRRNLTLYGIVTLTVVLWLMGGLAVAGESASEGSSALLKGCVALILVYCFFYNVSIGAVAYTLLTEVSTSRLRIKTVAIGLASSHSVSVMWSFVLPYMFNPDHANLGGKVGFIFGGLCFPCIAFAWFFIPETRGRTYEELDEMFAKKVPPRHFKDYKSDARAKATALTEPEIVKVKEDA</sequence>
<feature type="transmembrane region" description="Helical" evidence="8">
    <location>
        <begin position="209"/>
        <end position="230"/>
    </location>
</feature>
<keyword evidence="4 8" id="KW-0812">Transmembrane</keyword>
<comment type="subcellular location">
    <subcellularLocation>
        <location evidence="1">Membrane</location>
        <topology evidence="1">Multi-pass membrane protein</topology>
    </subcellularLocation>
</comment>
<dbReference type="RefSeq" id="XP_035322537.1">
    <property type="nucleotide sequence ID" value="XM_035467571.1"/>
</dbReference>
<dbReference type="GeneID" id="55971826"/>
<feature type="domain" description="Major facilitator superfamily (MFS) profile" evidence="9">
    <location>
        <begin position="44"/>
        <end position="491"/>
    </location>
</feature>
<evidence type="ECO:0000256" key="2">
    <source>
        <dbReference type="ARBA" id="ARBA00010992"/>
    </source>
</evidence>
<dbReference type="Proteomes" id="UP000749293">
    <property type="component" value="Unassembled WGS sequence"/>
</dbReference>
<evidence type="ECO:0000313" key="11">
    <source>
        <dbReference type="Proteomes" id="UP000749293"/>
    </source>
</evidence>
<feature type="transmembrane region" description="Helical" evidence="8">
    <location>
        <begin position="395"/>
        <end position="422"/>
    </location>
</feature>
<dbReference type="PANTHER" id="PTHR48022">
    <property type="entry name" value="PLASTIDIC GLUCOSE TRANSPORTER 4"/>
    <property type="match status" value="1"/>
</dbReference>
<dbReference type="GO" id="GO:0016020">
    <property type="term" value="C:membrane"/>
    <property type="evidence" value="ECO:0007669"/>
    <property type="project" value="UniProtKB-SubCell"/>
</dbReference>
<dbReference type="SUPFAM" id="SSF103473">
    <property type="entry name" value="MFS general substrate transporter"/>
    <property type="match status" value="1"/>
</dbReference>
<dbReference type="InterPro" id="IPR020846">
    <property type="entry name" value="MFS_dom"/>
</dbReference>
<dbReference type="InterPro" id="IPR050360">
    <property type="entry name" value="MFS_Sugar_Transporters"/>
</dbReference>
<evidence type="ECO:0000256" key="5">
    <source>
        <dbReference type="ARBA" id="ARBA00022989"/>
    </source>
</evidence>
<name>A0A9P4YW09_9HYPO</name>
<evidence type="ECO:0000256" key="7">
    <source>
        <dbReference type="RuleBase" id="RU003346"/>
    </source>
</evidence>
<feature type="transmembrane region" description="Helical" evidence="8">
    <location>
        <begin position="434"/>
        <end position="457"/>
    </location>
</feature>
<dbReference type="Gene3D" id="1.20.1250.20">
    <property type="entry name" value="MFS general substrate transporter like domains"/>
    <property type="match status" value="1"/>
</dbReference>
<feature type="transmembrane region" description="Helical" evidence="8">
    <location>
        <begin position="119"/>
        <end position="137"/>
    </location>
</feature>
<dbReference type="OrthoDB" id="6612291at2759"/>
<feature type="transmembrane region" description="Helical" evidence="8">
    <location>
        <begin position="363"/>
        <end position="383"/>
    </location>
</feature>
<evidence type="ECO:0000256" key="6">
    <source>
        <dbReference type="ARBA" id="ARBA00023136"/>
    </source>
</evidence>
<organism evidence="10 11">
    <name type="scientific">Geosmithia morbida</name>
    <dbReference type="NCBI Taxonomy" id="1094350"/>
    <lineage>
        <taxon>Eukaryota</taxon>
        <taxon>Fungi</taxon>
        <taxon>Dikarya</taxon>
        <taxon>Ascomycota</taxon>
        <taxon>Pezizomycotina</taxon>
        <taxon>Sordariomycetes</taxon>
        <taxon>Hypocreomycetidae</taxon>
        <taxon>Hypocreales</taxon>
        <taxon>Bionectriaceae</taxon>
        <taxon>Geosmithia</taxon>
    </lineage>
</organism>
<comment type="caution">
    <text evidence="10">The sequence shown here is derived from an EMBL/GenBank/DDBJ whole genome shotgun (WGS) entry which is preliminary data.</text>
</comment>
<comment type="similarity">
    <text evidence="2 7">Belongs to the major facilitator superfamily. Sugar transporter (TC 2.A.1.1) family.</text>
</comment>
<dbReference type="InterPro" id="IPR036259">
    <property type="entry name" value="MFS_trans_sf"/>
</dbReference>
<evidence type="ECO:0000313" key="10">
    <source>
        <dbReference type="EMBL" id="KAF4123885.1"/>
    </source>
</evidence>
<feature type="transmembrane region" description="Helical" evidence="8">
    <location>
        <begin position="149"/>
        <end position="167"/>
    </location>
</feature>
<dbReference type="InterPro" id="IPR003663">
    <property type="entry name" value="Sugar/inositol_transpt"/>
</dbReference>
<evidence type="ECO:0000256" key="3">
    <source>
        <dbReference type="ARBA" id="ARBA00022448"/>
    </source>
</evidence>
<protein>
    <submittedName>
        <fullName evidence="10">Sugar (And other) transporter</fullName>
    </submittedName>
</protein>
<dbReference type="NCBIfam" id="TIGR00879">
    <property type="entry name" value="SP"/>
    <property type="match status" value="1"/>
</dbReference>
<dbReference type="PROSITE" id="PS50850">
    <property type="entry name" value="MFS"/>
    <property type="match status" value="1"/>
</dbReference>
<dbReference type="PANTHER" id="PTHR48022:SF22">
    <property type="entry name" value="MAJOR FACILITATOR SUPERFAMILY (MFS) PROFILE DOMAIN-CONTAINING PROTEIN"/>
    <property type="match status" value="1"/>
</dbReference>
<dbReference type="AlphaFoldDB" id="A0A9P4YW09"/>
<evidence type="ECO:0000256" key="1">
    <source>
        <dbReference type="ARBA" id="ARBA00004141"/>
    </source>
</evidence>
<proteinExistence type="inferred from homology"/>
<gene>
    <name evidence="10" type="ORF">GMORB2_5601</name>
</gene>
<keyword evidence="11" id="KW-1185">Reference proteome</keyword>
<dbReference type="GO" id="GO:0005351">
    <property type="term" value="F:carbohydrate:proton symporter activity"/>
    <property type="evidence" value="ECO:0007669"/>
    <property type="project" value="TreeGrafter"/>
</dbReference>
<feature type="transmembrane region" description="Helical" evidence="8">
    <location>
        <begin position="298"/>
        <end position="318"/>
    </location>
</feature>